<dbReference type="AlphaFoldDB" id="A0AAQ3LAN1"/>
<evidence type="ECO:0000313" key="2">
    <source>
        <dbReference type="Proteomes" id="UP001304300"/>
    </source>
</evidence>
<dbReference type="KEGG" id="puo:RZN69_20790"/>
<evidence type="ECO:0000313" key="1">
    <source>
        <dbReference type="EMBL" id="WOO41064.1"/>
    </source>
</evidence>
<sequence>MGAICHIRSNNRRVGRIGRVIINQCLPMDIAQEIEKWDGKSADDIGQVYEDYGHQPDFTDLLIESMQHTSLQKGSTWLLKKHLESGEQLSDKQVSRIFKLLPRLEHWETKLHILQIMPYVLIRPAYKCGVESFLRECLKDKNKFVRAWAYNGFNELASQYEEYLAEAKQLLETALREEAPSVKARIRNILKSKRYSSPRSRIS</sequence>
<evidence type="ECO:0008006" key="3">
    <source>
        <dbReference type="Google" id="ProtNLM"/>
    </source>
</evidence>
<name>A0AAQ3LAN1_9BACT</name>
<proteinExistence type="predicted"/>
<dbReference type="SUPFAM" id="SSF48371">
    <property type="entry name" value="ARM repeat"/>
    <property type="match status" value="1"/>
</dbReference>
<dbReference type="RefSeq" id="WP_317833413.1">
    <property type="nucleotide sequence ID" value="NZ_CP136920.1"/>
</dbReference>
<gene>
    <name evidence="1" type="ORF">RZN69_20790</name>
</gene>
<dbReference type="InterPro" id="IPR016024">
    <property type="entry name" value="ARM-type_fold"/>
</dbReference>
<keyword evidence="2" id="KW-1185">Reference proteome</keyword>
<dbReference type="Proteomes" id="UP001304300">
    <property type="component" value="Chromosome"/>
</dbReference>
<protein>
    <recommendedName>
        <fullName evidence="3">DNA alkylation repair enzyme</fullName>
    </recommendedName>
</protein>
<accession>A0AAQ3LAN1</accession>
<dbReference type="EMBL" id="CP136920">
    <property type="protein sequence ID" value="WOO41064.1"/>
    <property type="molecule type" value="Genomic_DNA"/>
</dbReference>
<organism evidence="1 2">
    <name type="scientific">Rubellicoccus peritrichatus</name>
    <dbReference type="NCBI Taxonomy" id="3080537"/>
    <lineage>
        <taxon>Bacteria</taxon>
        <taxon>Pseudomonadati</taxon>
        <taxon>Verrucomicrobiota</taxon>
        <taxon>Opitutia</taxon>
        <taxon>Puniceicoccales</taxon>
        <taxon>Cerasicoccaceae</taxon>
        <taxon>Rubellicoccus</taxon>
    </lineage>
</organism>
<reference evidence="1 2" key="1">
    <citation type="submission" date="2023-10" db="EMBL/GenBank/DDBJ databases">
        <title>Rubellicoccus peritrichatus gen. nov., sp. nov., isolated from an algae of coral reef tank.</title>
        <authorList>
            <person name="Luo J."/>
        </authorList>
    </citation>
    <scope>NUCLEOTIDE SEQUENCE [LARGE SCALE GENOMIC DNA]</scope>
    <source>
        <strain evidence="1 2">CR14</strain>
    </source>
</reference>